<dbReference type="SUPFAM" id="SSF53686">
    <property type="entry name" value="Tryptophan synthase beta subunit-like PLP-dependent enzymes"/>
    <property type="match status" value="1"/>
</dbReference>
<dbReference type="EMBL" id="CP006644">
    <property type="protein sequence ID" value="AHE53277.1"/>
    <property type="molecule type" value="Genomic_DNA"/>
</dbReference>
<evidence type="ECO:0000256" key="2">
    <source>
        <dbReference type="ARBA" id="ARBA00010869"/>
    </source>
</evidence>
<dbReference type="NCBIfam" id="TIGR01127">
    <property type="entry name" value="ilvA_1Cterm"/>
    <property type="match status" value="1"/>
</dbReference>
<evidence type="ECO:0000256" key="5">
    <source>
        <dbReference type="ARBA" id="ARBA00049406"/>
    </source>
</evidence>
<evidence type="ECO:0000313" key="7">
    <source>
        <dbReference type="EMBL" id="AHE53277.1"/>
    </source>
</evidence>
<comment type="cofactor">
    <cofactor evidence="1">
        <name>pyridoxal 5'-phosphate</name>
        <dbReference type="ChEBI" id="CHEBI:597326"/>
    </cofactor>
</comment>
<dbReference type="GO" id="GO:0004794">
    <property type="term" value="F:threonine deaminase activity"/>
    <property type="evidence" value="ECO:0007669"/>
    <property type="project" value="InterPro"/>
</dbReference>
<dbReference type="InterPro" id="IPR045865">
    <property type="entry name" value="ACT-like_dom_sf"/>
</dbReference>
<proteinExistence type="inferred from homology"/>
<dbReference type="HOGENOM" id="CLU_021152_4_1_5"/>
<dbReference type="GO" id="GO:0009097">
    <property type="term" value="P:isoleucine biosynthetic process"/>
    <property type="evidence" value="ECO:0007669"/>
    <property type="project" value="TreeGrafter"/>
</dbReference>
<keyword evidence="3" id="KW-0663">Pyridoxal phosphate</keyword>
<dbReference type="AlphaFoldDB" id="W0A9W9"/>
<organism evidence="7 8">
    <name type="scientific">Sphingomonas sanxanigenens DSM 19645 = NX02</name>
    <dbReference type="NCBI Taxonomy" id="1123269"/>
    <lineage>
        <taxon>Bacteria</taxon>
        <taxon>Pseudomonadati</taxon>
        <taxon>Pseudomonadota</taxon>
        <taxon>Alphaproteobacteria</taxon>
        <taxon>Sphingomonadales</taxon>
        <taxon>Sphingomonadaceae</taxon>
        <taxon>Sphingomonas</taxon>
    </lineage>
</organism>
<dbReference type="GO" id="GO:0006565">
    <property type="term" value="P:L-serine catabolic process"/>
    <property type="evidence" value="ECO:0007669"/>
    <property type="project" value="TreeGrafter"/>
</dbReference>
<dbReference type="CDD" id="cd01562">
    <property type="entry name" value="Thr-dehyd"/>
    <property type="match status" value="1"/>
</dbReference>
<dbReference type="NCBIfam" id="NF005600">
    <property type="entry name" value="PRK07334.1"/>
    <property type="match status" value="1"/>
</dbReference>
<keyword evidence="8" id="KW-1185">Reference proteome</keyword>
<dbReference type="InterPro" id="IPR044561">
    <property type="entry name" value="ACT_ThrD-II-like"/>
</dbReference>
<dbReference type="CDD" id="cd04886">
    <property type="entry name" value="ACT_ThrD-II-like"/>
    <property type="match status" value="1"/>
</dbReference>
<dbReference type="PATRIC" id="fig|1123269.5.peg.1513"/>
<dbReference type="Gene3D" id="3.40.50.1100">
    <property type="match status" value="2"/>
</dbReference>
<dbReference type="RefSeq" id="WP_025291541.1">
    <property type="nucleotide sequence ID" value="NZ_CP006644.1"/>
</dbReference>
<keyword evidence="4" id="KW-0456">Lyase</keyword>
<dbReference type="PANTHER" id="PTHR48078">
    <property type="entry name" value="THREONINE DEHYDRATASE, MITOCHONDRIAL-RELATED"/>
    <property type="match status" value="1"/>
</dbReference>
<dbReference type="GO" id="GO:0003941">
    <property type="term" value="F:L-serine ammonia-lyase activity"/>
    <property type="evidence" value="ECO:0007669"/>
    <property type="project" value="UniProtKB-EC"/>
</dbReference>
<evidence type="ECO:0000256" key="4">
    <source>
        <dbReference type="ARBA" id="ARBA00023239"/>
    </source>
</evidence>
<accession>W0A9W9</accession>
<sequence>MSVSISDVRRARVRLGDAIARTPFLLSHTLSELVGAEIWLKFENLQFTGSFKERGALNKLLTLDDHARTHGVVAVSAGNHAQGVALHARRLGIPATIIMPSTTPTVKVSRTESFGARVELIGRSFDEASAEVARFVARGLTFIHPFDDPDVMAGQGTVALEMIEQGPPLDMVVAAVGGGGLIGGVATAFKSEAPATQVVGVETELYPSMARAMGRHDGPVPGGATIAEGIAVTEPGHLTRLVARERVDGIVVVREAQIEEAVALLLQIEKTLCEGAGAAPLAALLTDPARFRGRRVGLILGGGNIDVRLLTAMLQRHLVRAGQLVRFRVVTPDNAGFLGTVATRIGQLGGTILEVDHDRVFEDGSAQSASMIFTVELPDRARGGRILRVLNGEGFRASLVETHTPYPMSAVA</sequence>
<feature type="domain" description="Tryptophan synthase beta chain-like PALP" evidence="6">
    <location>
        <begin position="17"/>
        <end position="300"/>
    </location>
</feature>
<dbReference type="SUPFAM" id="SSF55021">
    <property type="entry name" value="ACT-like"/>
    <property type="match status" value="1"/>
</dbReference>
<name>W0A9W9_9SPHN</name>
<comment type="catalytic activity">
    <reaction evidence="5">
        <text>L-serine = pyruvate + NH4(+)</text>
        <dbReference type="Rhea" id="RHEA:19169"/>
        <dbReference type="ChEBI" id="CHEBI:15361"/>
        <dbReference type="ChEBI" id="CHEBI:28938"/>
        <dbReference type="ChEBI" id="CHEBI:33384"/>
        <dbReference type="EC" id="4.3.1.17"/>
    </reaction>
</comment>
<dbReference type="InterPro" id="IPR050147">
    <property type="entry name" value="Ser/Thr_Dehydratase"/>
</dbReference>
<dbReference type="FunFam" id="3.40.50.1100:FF:000005">
    <property type="entry name" value="Threonine dehydratase catabolic"/>
    <property type="match status" value="1"/>
</dbReference>
<dbReference type="OrthoDB" id="9811476at2"/>
<dbReference type="GO" id="GO:0006567">
    <property type="term" value="P:L-threonine catabolic process"/>
    <property type="evidence" value="ECO:0007669"/>
    <property type="project" value="InterPro"/>
</dbReference>
<comment type="similarity">
    <text evidence="2">Belongs to the serine/threonine dehydratase family.</text>
</comment>
<dbReference type="InterPro" id="IPR001926">
    <property type="entry name" value="TrpB-like_PALP"/>
</dbReference>
<dbReference type="Proteomes" id="UP000018851">
    <property type="component" value="Chromosome"/>
</dbReference>
<dbReference type="InterPro" id="IPR005789">
    <property type="entry name" value="Thr_deHydtase_catblc"/>
</dbReference>
<evidence type="ECO:0000256" key="1">
    <source>
        <dbReference type="ARBA" id="ARBA00001933"/>
    </source>
</evidence>
<dbReference type="KEGG" id="ssan:NX02_07760"/>
<gene>
    <name evidence="7" type="ORF">NX02_07760</name>
</gene>
<dbReference type="STRING" id="1123269.NX02_07760"/>
<evidence type="ECO:0000313" key="8">
    <source>
        <dbReference type="Proteomes" id="UP000018851"/>
    </source>
</evidence>
<dbReference type="PANTHER" id="PTHR48078:SF6">
    <property type="entry name" value="L-THREONINE DEHYDRATASE CATABOLIC TDCB"/>
    <property type="match status" value="1"/>
</dbReference>
<dbReference type="Pfam" id="PF00291">
    <property type="entry name" value="PALP"/>
    <property type="match status" value="1"/>
</dbReference>
<evidence type="ECO:0000259" key="6">
    <source>
        <dbReference type="Pfam" id="PF00291"/>
    </source>
</evidence>
<reference evidence="7 8" key="1">
    <citation type="submission" date="2013-07" db="EMBL/GenBank/DDBJ databases">
        <title>Completed genome of Sphingomonas sanxanigenens NX02.</title>
        <authorList>
            <person name="Ma T."/>
            <person name="Huang H."/>
            <person name="Wu M."/>
            <person name="Li X."/>
            <person name="Li G."/>
        </authorList>
    </citation>
    <scope>NUCLEOTIDE SEQUENCE [LARGE SCALE GENOMIC DNA]</scope>
    <source>
        <strain evidence="7 8">NX02</strain>
    </source>
</reference>
<dbReference type="eggNOG" id="COG1171">
    <property type="taxonomic scope" value="Bacteria"/>
</dbReference>
<dbReference type="InterPro" id="IPR036052">
    <property type="entry name" value="TrpB-like_PALP_sf"/>
</dbReference>
<evidence type="ECO:0000256" key="3">
    <source>
        <dbReference type="ARBA" id="ARBA00022898"/>
    </source>
</evidence>
<protein>
    <recommendedName>
        <fullName evidence="6">Tryptophan synthase beta chain-like PALP domain-containing protein</fullName>
    </recommendedName>
</protein>